<gene>
    <name evidence="3" type="ORF">M0638_17300</name>
</gene>
<feature type="compositionally biased region" description="Low complexity" evidence="1">
    <location>
        <begin position="23"/>
        <end position="44"/>
    </location>
</feature>
<dbReference type="Proteomes" id="UP001139516">
    <property type="component" value="Unassembled WGS sequence"/>
</dbReference>
<reference evidence="3" key="1">
    <citation type="submission" date="2022-04" db="EMBL/GenBank/DDBJ databases">
        <title>Roseomonas acroporae sp. nov., isolated from coral Acropora digitifera.</title>
        <authorList>
            <person name="Sun H."/>
        </authorList>
    </citation>
    <scope>NUCLEOTIDE SEQUENCE</scope>
    <source>
        <strain evidence="3">NAR14</strain>
    </source>
</reference>
<feature type="compositionally biased region" description="Low complexity" evidence="1">
    <location>
        <begin position="148"/>
        <end position="161"/>
    </location>
</feature>
<protein>
    <recommendedName>
        <fullName evidence="5">PepSY domain-containing protein</fullName>
    </recommendedName>
</protein>
<feature type="signal peptide" evidence="2">
    <location>
        <begin position="1"/>
        <end position="22"/>
    </location>
</feature>
<keyword evidence="2" id="KW-0732">Signal</keyword>
<evidence type="ECO:0000313" key="3">
    <source>
        <dbReference type="EMBL" id="MCK8786134.1"/>
    </source>
</evidence>
<name>A0A9X2BXN3_9PROT</name>
<accession>A0A9X2BXN3</accession>
<dbReference type="AlphaFoldDB" id="A0A9X2BXN3"/>
<feature type="compositionally biased region" description="Polar residues" evidence="1">
    <location>
        <begin position="191"/>
        <end position="202"/>
    </location>
</feature>
<organism evidence="3 4">
    <name type="scientific">Roseomonas acroporae</name>
    <dbReference type="NCBI Taxonomy" id="2937791"/>
    <lineage>
        <taxon>Bacteria</taxon>
        <taxon>Pseudomonadati</taxon>
        <taxon>Pseudomonadota</taxon>
        <taxon>Alphaproteobacteria</taxon>
        <taxon>Acetobacterales</taxon>
        <taxon>Roseomonadaceae</taxon>
        <taxon>Roseomonas</taxon>
    </lineage>
</organism>
<keyword evidence="4" id="KW-1185">Reference proteome</keyword>
<evidence type="ECO:0000256" key="2">
    <source>
        <dbReference type="SAM" id="SignalP"/>
    </source>
</evidence>
<dbReference type="EMBL" id="JALPRX010000075">
    <property type="protein sequence ID" value="MCK8786134.1"/>
    <property type="molecule type" value="Genomic_DNA"/>
</dbReference>
<evidence type="ECO:0000313" key="4">
    <source>
        <dbReference type="Proteomes" id="UP001139516"/>
    </source>
</evidence>
<feature type="chain" id="PRO_5040994505" description="PepSY domain-containing protein" evidence="2">
    <location>
        <begin position="23"/>
        <end position="202"/>
    </location>
</feature>
<feature type="region of interest" description="Disordered" evidence="1">
    <location>
        <begin position="122"/>
        <end position="202"/>
    </location>
</feature>
<feature type="region of interest" description="Disordered" evidence="1">
    <location>
        <begin position="23"/>
        <end position="75"/>
    </location>
</feature>
<evidence type="ECO:0008006" key="5">
    <source>
        <dbReference type="Google" id="ProtNLM"/>
    </source>
</evidence>
<evidence type="ECO:0000256" key="1">
    <source>
        <dbReference type="SAM" id="MobiDB-lite"/>
    </source>
</evidence>
<dbReference type="RefSeq" id="WP_248668251.1">
    <property type="nucleotide sequence ID" value="NZ_JALPRX010000075.1"/>
</dbReference>
<feature type="compositionally biased region" description="Polar residues" evidence="1">
    <location>
        <begin position="162"/>
        <end position="174"/>
    </location>
</feature>
<proteinExistence type="predicted"/>
<sequence>MTPKIAGLLLCGALLGAGGAMAQTTTHPAGSPAGAGTAPHGTPSQDARPRATAPVPGANSFTEGQARGRIEQAGFSGVTDLRKDDNGIWRGRATRNGAATDVALDYQGNVFSGAAAAAGHVGTTTTGAADRPAGASAPRDGTPGNPPGTAATRAADRAAGTNMSGAYPNQSDGTPANPPGTAVGRAVDRATGSNTTGTNPQR</sequence>
<comment type="caution">
    <text evidence="3">The sequence shown here is derived from an EMBL/GenBank/DDBJ whole genome shotgun (WGS) entry which is preliminary data.</text>
</comment>